<feature type="compositionally biased region" description="Basic and acidic residues" evidence="1">
    <location>
        <begin position="61"/>
        <end position="78"/>
    </location>
</feature>
<keyword evidence="2" id="KW-0732">Signal</keyword>
<dbReference type="RefSeq" id="XP_020077267.1">
    <property type="nucleotide sequence ID" value="XM_020222742.1"/>
</dbReference>
<feature type="signal peptide" evidence="2">
    <location>
        <begin position="1"/>
        <end position="21"/>
    </location>
</feature>
<evidence type="ECO:0000313" key="3">
    <source>
        <dbReference type="EMBL" id="ODV68200.1"/>
    </source>
</evidence>
<dbReference type="Proteomes" id="UP000095085">
    <property type="component" value="Unassembled WGS sequence"/>
</dbReference>
<proteinExistence type="predicted"/>
<feature type="region of interest" description="Disordered" evidence="1">
    <location>
        <begin position="110"/>
        <end position="135"/>
    </location>
</feature>
<evidence type="ECO:0000256" key="2">
    <source>
        <dbReference type="SAM" id="SignalP"/>
    </source>
</evidence>
<dbReference type="AlphaFoldDB" id="A0A1E4RLQ8"/>
<dbReference type="GeneID" id="30997291"/>
<feature type="chain" id="PRO_5009162392" evidence="2">
    <location>
        <begin position="22"/>
        <end position="156"/>
    </location>
</feature>
<name>A0A1E4RLQ8_9ASCO</name>
<protein>
    <submittedName>
        <fullName evidence="3">Uncharacterized protein</fullName>
    </submittedName>
</protein>
<feature type="compositionally biased region" description="Low complexity" evidence="1">
    <location>
        <begin position="120"/>
        <end position="134"/>
    </location>
</feature>
<keyword evidence="4" id="KW-1185">Reference proteome</keyword>
<sequence>MHTSIFLTVFSLALAPIKVQANAFDNVKSDVEQGVSQVKGGINTAVSDAKSQSWYANAKSRADHVGDSSLKSKLEHNTHSGNRFKSFADGVKSTLDSDYSHVTSRAHSRVLNFGKDHSKSSSSGSSSNSGSSSKAGADAYVAPVGALVGAVAVALL</sequence>
<gene>
    <name evidence="3" type="ORF">HYPBUDRAFT_166611</name>
</gene>
<evidence type="ECO:0000256" key="1">
    <source>
        <dbReference type="SAM" id="MobiDB-lite"/>
    </source>
</evidence>
<feature type="region of interest" description="Disordered" evidence="1">
    <location>
        <begin position="61"/>
        <end position="86"/>
    </location>
</feature>
<accession>A0A1E4RLQ8</accession>
<dbReference type="EMBL" id="KV454540">
    <property type="protein sequence ID" value="ODV68200.1"/>
    <property type="molecule type" value="Genomic_DNA"/>
</dbReference>
<organism evidence="3 4">
    <name type="scientific">Hyphopichia burtonii NRRL Y-1933</name>
    <dbReference type="NCBI Taxonomy" id="984485"/>
    <lineage>
        <taxon>Eukaryota</taxon>
        <taxon>Fungi</taxon>
        <taxon>Dikarya</taxon>
        <taxon>Ascomycota</taxon>
        <taxon>Saccharomycotina</taxon>
        <taxon>Pichiomycetes</taxon>
        <taxon>Debaryomycetaceae</taxon>
        <taxon>Hyphopichia</taxon>
    </lineage>
</organism>
<evidence type="ECO:0000313" key="4">
    <source>
        <dbReference type="Proteomes" id="UP000095085"/>
    </source>
</evidence>
<reference evidence="4" key="1">
    <citation type="submission" date="2016-05" db="EMBL/GenBank/DDBJ databases">
        <title>Comparative genomics of biotechnologically important yeasts.</title>
        <authorList>
            <consortium name="DOE Joint Genome Institute"/>
            <person name="Riley R."/>
            <person name="Haridas S."/>
            <person name="Wolfe K.H."/>
            <person name="Lopes M.R."/>
            <person name="Hittinger C.T."/>
            <person name="Goker M."/>
            <person name="Salamov A."/>
            <person name="Wisecaver J."/>
            <person name="Long T.M."/>
            <person name="Aerts A.L."/>
            <person name="Barry K."/>
            <person name="Choi C."/>
            <person name="Clum A."/>
            <person name="Coughlan A.Y."/>
            <person name="Deshpande S."/>
            <person name="Douglass A.P."/>
            <person name="Hanson S.J."/>
            <person name="Klenk H.-P."/>
            <person name="Labutti K."/>
            <person name="Lapidus A."/>
            <person name="Lindquist E."/>
            <person name="Lipzen A."/>
            <person name="Meier-Kolthoff J.P."/>
            <person name="Ohm R.A."/>
            <person name="Otillar R.P."/>
            <person name="Pangilinan J."/>
            <person name="Peng Y."/>
            <person name="Rokas A."/>
            <person name="Rosa C.A."/>
            <person name="Scheuner C."/>
            <person name="Sibirny A.A."/>
            <person name="Slot J.C."/>
            <person name="Stielow J.B."/>
            <person name="Sun H."/>
            <person name="Kurtzman C.P."/>
            <person name="Blackwell M."/>
            <person name="Grigoriev I.V."/>
            <person name="Jeffries T.W."/>
        </authorList>
    </citation>
    <scope>NUCLEOTIDE SEQUENCE [LARGE SCALE GENOMIC DNA]</scope>
    <source>
        <strain evidence="4">NRRL Y-1933</strain>
    </source>
</reference>